<comment type="caution">
    <text evidence="1">The sequence shown here is derived from an EMBL/GenBank/DDBJ whole genome shotgun (WGS) entry which is preliminary data.</text>
</comment>
<dbReference type="GO" id="GO:0034551">
    <property type="term" value="P:mitochondrial respiratory chain complex III assembly"/>
    <property type="evidence" value="ECO:0007669"/>
    <property type="project" value="TreeGrafter"/>
</dbReference>
<name>A0A9P6FW07_9FUNG</name>
<organism evidence="1 2">
    <name type="scientific">Lunasporangiospora selenospora</name>
    <dbReference type="NCBI Taxonomy" id="979761"/>
    <lineage>
        <taxon>Eukaryota</taxon>
        <taxon>Fungi</taxon>
        <taxon>Fungi incertae sedis</taxon>
        <taxon>Mucoromycota</taxon>
        <taxon>Mortierellomycotina</taxon>
        <taxon>Mortierellomycetes</taxon>
        <taxon>Mortierellales</taxon>
        <taxon>Mortierellaceae</taxon>
        <taxon>Lunasporangiospora</taxon>
    </lineage>
</organism>
<dbReference type="Proteomes" id="UP000780801">
    <property type="component" value="Unassembled WGS sequence"/>
</dbReference>
<sequence>MSTSVSSSQSATLIRLYRGYLRVISQWPSDPIRPTRNLKTALRSQVYESFHAPASAGANETLASRIADGERQLEALQKICRSDFKHKYPLSPKLLTPASNPNYYSKLIDMLEKETAKKNIEAIGAKEPSFFQKLFRTAK</sequence>
<dbReference type="GO" id="GO:0061671">
    <property type="term" value="C:Cbp3p-Cbp6 complex"/>
    <property type="evidence" value="ECO:0007669"/>
    <property type="project" value="InterPro"/>
</dbReference>
<evidence type="ECO:0000313" key="2">
    <source>
        <dbReference type="Proteomes" id="UP000780801"/>
    </source>
</evidence>
<protein>
    <submittedName>
        <fullName evidence="1">Uncharacterized protein</fullName>
    </submittedName>
</protein>
<dbReference type="Pfam" id="PF20180">
    <property type="entry name" value="UQCC2_CBP6"/>
    <property type="match status" value="1"/>
</dbReference>
<dbReference type="PANTHER" id="PTHR28250">
    <property type="entry name" value="CYTOCHROME B PRE-MRNA-PROCESSING PROTEIN 6"/>
    <property type="match status" value="1"/>
</dbReference>
<dbReference type="GO" id="GO:0043022">
    <property type="term" value="F:ribosome binding"/>
    <property type="evidence" value="ECO:0007669"/>
    <property type="project" value="InterPro"/>
</dbReference>
<keyword evidence="2" id="KW-1185">Reference proteome</keyword>
<dbReference type="PANTHER" id="PTHR28250:SF1">
    <property type="entry name" value="CYTOCHROME B PRE-MRNA-PROCESSING PROTEIN 6"/>
    <property type="match status" value="1"/>
</dbReference>
<accession>A0A9P6FW07</accession>
<dbReference type="OrthoDB" id="2107880at2759"/>
<dbReference type="EMBL" id="JAABOA010001057">
    <property type="protein sequence ID" value="KAF9582424.1"/>
    <property type="molecule type" value="Genomic_DNA"/>
</dbReference>
<dbReference type="AlphaFoldDB" id="A0A9P6FW07"/>
<proteinExistence type="predicted"/>
<evidence type="ECO:0000313" key="1">
    <source>
        <dbReference type="EMBL" id="KAF9582424.1"/>
    </source>
</evidence>
<dbReference type="InterPro" id="IPR037653">
    <property type="entry name" value="Cbp6"/>
</dbReference>
<reference evidence="1" key="1">
    <citation type="journal article" date="2020" name="Fungal Divers.">
        <title>Resolving the Mortierellaceae phylogeny through synthesis of multi-gene phylogenetics and phylogenomics.</title>
        <authorList>
            <person name="Vandepol N."/>
            <person name="Liber J."/>
            <person name="Desiro A."/>
            <person name="Na H."/>
            <person name="Kennedy M."/>
            <person name="Barry K."/>
            <person name="Grigoriev I.V."/>
            <person name="Miller A.N."/>
            <person name="O'Donnell K."/>
            <person name="Stajich J.E."/>
            <person name="Bonito G."/>
        </authorList>
    </citation>
    <scope>NUCLEOTIDE SEQUENCE</scope>
    <source>
        <strain evidence="1">KOD1015</strain>
    </source>
</reference>
<gene>
    <name evidence="1" type="ORF">BGW38_000228</name>
</gene>